<organism evidence="1 2">
    <name type="scientific">Xenorhabdus szentirmaii DSM 16338</name>
    <dbReference type="NCBI Taxonomy" id="1427518"/>
    <lineage>
        <taxon>Bacteria</taxon>
        <taxon>Pseudomonadati</taxon>
        <taxon>Pseudomonadota</taxon>
        <taxon>Gammaproteobacteria</taxon>
        <taxon>Enterobacterales</taxon>
        <taxon>Morganellaceae</taxon>
        <taxon>Xenorhabdus</taxon>
    </lineage>
</organism>
<evidence type="ECO:0000313" key="1">
    <source>
        <dbReference type="EMBL" id="CDL84820.1"/>
    </source>
</evidence>
<sequence>MIDHDDIQKLPKYINNNIIYNTIIYPYLIEYPDKSNRLI</sequence>
<reference evidence="1" key="1">
    <citation type="submission" date="2013-11" db="EMBL/GenBank/DDBJ databases">
        <title>Draft genome sequence and annotation of the entomopathogenic bacteria, Xenorhabdus cabanillasi strain JM26 and Xenorhabdus szentirmai strain DSM 16338.</title>
        <authorList>
            <person name="Gualtieri M."/>
            <person name="Ogier J.C."/>
            <person name="Pages S."/>
            <person name="Givaudan A."/>
            <person name="Gaudriault S."/>
        </authorList>
    </citation>
    <scope>NUCLEOTIDE SEQUENCE [LARGE SCALE GENOMIC DNA]</scope>
    <source>
        <strain evidence="1">DSM 16338</strain>
    </source>
</reference>
<accession>W1J5S5</accession>
<dbReference type="AlphaFoldDB" id="W1J5S5"/>
<comment type="caution">
    <text evidence="1">The sequence shown here is derived from an EMBL/GenBank/DDBJ whole genome shotgun (WGS) entry which is preliminary data.</text>
</comment>
<gene>
    <name evidence="1" type="ORF">XSR1_530013</name>
</gene>
<evidence type="ECO:0000313" key="2">
    <source>
        <dbReference type="Proteomes" id="UP000019202"/>
    </source>
</evidence>
<dbReference type="EMBL" id="CBXF010000114">
    <property type="protein sequence ID" value="CDL84820.1"/>
    <property type="molecule type" value="Genomic_DNA"/>
</dbReference>
<dbReference type="Proteomes" id="UP000019202">
    <property type="component" value="Unassembled WGS sequence"/>
</dbReference>
<proteinExistence type="predicted"/>
<protein>
    <submittedName>
        <fullName evidence="1">Uncharacterized protein</fullName>
    </submittedName>
</protein>
<keyword evidence="2" id="KW-1185">Reference proteome</keyword>
<name>W1J5S5_9GAMM</name>